<accession>A0A8J9VZG4</accession>
<keyword evidence="5" id="KW-1015">Disulfide bond</keyword>
<keyword evidence="2" id="KW-0964">Secreted</keyword>
<dbReference type="OrthoDB" id="446173at2759"/>
<gene>
    <name evidence="8" type="primary">ADGRB2</name>
    <name evidence="8" type="ORF">BLAG_LOCUS3986</name>
</gene>
<reference evidence="8" key="1">
    <citation type="submission" date="2022-01" db="EMBL/GenBank/DDBJ databases">
        <authorList>
            <person name="Braso-Vives M."/>
        </authorList>
    </citation>
    <scope>NUCLEOTIDE SEQUENCE</scope>
</reference>
<dbReference type="InterPro" id="IPR052065">
    <property type="entry name" value="Compl_asym_regulator"/>
</dbReference>
<evidence type="ECO:0000256" key="4">
    <source>
        <dbReference type="ARBA" id="ARBA00022737"/>
    </source>
</evidence>
<feature type="transmembrane region" description="Helical" evidence="7">
    <location>
        <begin position="323"/>
        <end position="346"/>
    </location>
</feature>
<dbReference type="SMART" id="SM00209">
    <property type="entry name" value="TSP1"/>
    <property type="match status" value="3"/>
</dbReference>
<keyword evidence="7" id="KW-0472">Membrane</keyword>
<feature type="compositionally biased region" description="Polar residues" evidence="6">
    <location>
        <begin position="371"/>
        <end position="383"/>
    </location>
</feature>
<dbReference type="PANTHER" id="PTHR22906:SF43">
    <property type="entry name" value="PROPERDIN"/>
    <property type="match status" value="1"/>
</dbReference>
<name>A0A8J9VZG4_BRALA</name>
<evidence type="ECO:0000256" key="5">
    <source>
        <dbReference type="ARBA" id="ARBA00023157"/>
    </source>
</evidence>
<dbReference type="Gene3D" id="2.20.100.10">
    <property type="entry name" value="Thrombospondin type-1 (TSP1) repeat"/>
    <property type="match status" value="3"/>
</dbReference>
<evidence type="ECO:0000313" key="8">
    <source>
        <dbReference type="EMBL" id="CAH1239805.1"/>
    </source>
</evidence>
<keyword evidence="7" id="KW-0812">Transmembrane</keyword>
<proteinExistence type="predicted"/>
<comment type="subcellular location">
    <subcellularLocation>
        <location evidence="1">Secreted</location>
    </subcellularLocation>
</comment>
<dbReference type="InterPro" id="IPR000884">
    <property type="entry name" value="TSP1_rpt"/>
</dbReference>
<evidence type="ECO:0000256" key="7">
    <source>
        <dbReference type="SAM" id="Phobius"/>
    </source>
</evidence>
<evidence type="ECO:0000256" key="3">
    <source>
        <dbReference type="ARBA" id="ARBA00022729"/>
    </source>
</evidence>
<dbReference type="SUPFAM" id="SSF82895">
    <property type="entry name" value="TSP-1 type 1 repeat"/>
    <property type="match status" value="3"/>
</dbReference>
<dbReference type="EMBL" id="OV696696">
    <property type="protein sequence ID" value="CAH1239805.1"/>
    <property type="molecule type" value="Genomic_DNA"/>
</dbReference>
<evidence type="ECO:0000256" key="6">
    <source>
        <dbReference type="SAM" id="MobiDB-lite"/>
    </source>
</evidence>
<keyword evidence="4" id="KW-0677">Repeat</keyword>
<feature type="region of interest" description="Disordered" evidence="6">
    <location>
        <begin position="148"/>
        <end position="167"/>
    </location>
</feature>
<feature type="compositionally biased region" description="Basic residues" evidence="6">
    <location>
        <begin position="192"/>
        <end position="205"/>
    </location>
</feature>
<evidence type="ECO:0000313" key="9">
    <source>
        <dbReference type="Proteomes" id="UP000838412"/>
    </source>
</evidence>
<feature type="region of interest" description="Disordered" evidence="6">
    <location>
        <begin position="186"/>
        <end position="225"/>
    </location>
</feature>
<keyword evidence="3" id="KW-0732">Signal</keyword>
<protein>
    <submittedName>
        <fullName evidence="8">ADGRB2 protein</fullName>
    </submittedName>
</protein>
<keyword evidence="7" id="KW-1133">Transmembrane helix</keyword>
<dbReference type="Proteomes" id="UP000838412">
    <property type="component" value="Chromosome 11"/>
</dbReference>
<dbReference type="Pfam" id="PF00090">
    <property type="entry name" value="TSP_1"/>
    <property type="match status" value="3"/>
</dbReference>
<feature type="compositionally biased region" description="Basic and acidic residues" evidence="6">
    <location>
        <begin position="155"/>
        <end position="164"/>
    </location>
</feature>
<sequence>MTMPEWSFTCNTVTMKLYLRTIAVVLLVVLQFNSRYVLAVEETGRRKWSSWSACSQTCGEGVRTRSQQCHGSDCRAHQSRQGLLQSAPCHQEACLGQWEEWGAWGDCSVSCGSGSRIRTRVCSTGAGQCEGPDTDTEQCSFAGPCPAEDNNDLTPHTDKHKTENKNNIINTVEVAASNDKLASFEKAEPKSRGHSKHHHRKKTKRGGLGGGYQGPTSSVTQESREQADLEALLTKMKTAYGGRYQQQQQQLGGELEEWTTWGSWGACSKTCGAGTAVRIRTCSAEKCAGTSELSQQKCHLADCEVLQDDEKLLQTAKRAEFEVPAILIGTMILLLAIIMLCVIRCVDRKMEENRRIKREAKRKQKEKNQVGLPSTSRSFTSMK</sequence>
<evidence type="ECO:0000256" key="2">
    <source>
        <dbReference type="ARBA" id="ARBA00022525"/>
    </source>
</evidence>
<dbReference type="AlphaFoldDB" id="A0A8J9VZG4"/>
<feature type="region of interest" description="Disordered" evidence="6">
    <location>
        <begin position="358"/>
        <end position="383"/>
    </location>
</feature>
<dbReference type="PROSITE" id="PS50092">
    <property type="entry name" value="TSP1"/>
    <property type="match status" value="3"/>
</dbReference>
<keyword evidence="9" id="KW-1185">Reference proteome</keyword>
<evidence type="ECO:0000256" key="1">
    <source>
        <dbReference type="ARBA" id="ARBA00004613"/>
    </source>
</evidence>
<organism evidence="8 9">
    <name type="scientific">Branchiostoma lanceolatum</name>
    <name type="common">Common lancelet</name>
    <name type="synonym">Amphioxus lanceolatum</name>
    <dbReference type="NCBI Taxonomy" id="7740"/>
    <lineage>
        <taxon>Eukaryota</taxon>
        <taxon>Metazoa</taxon>
        <taxon>Chordata</taxon>
        <taxon>Cephalochordata</taxon>
        <taxon>Leptocardii</taxon>
        <taxon>Amphioxiformes</taxon>
        <taxon>Branchiostomatidae</taxon>
        <taxon>Branchiostoma</taxon>
    </lineage>
</organism>
<dbReference type="InterPro" id="IPR036383">
    <property type="entry name" value="TSP1_rpt_sf"/>
</dbReference>
<dbReference type="PANTHER" id="PTHR22906">
    <property type="entry name" value="PROPERDIN"/>
    <property type="match status" value="1"/>
</dbReference>